<evidence type="ECO:0000256" key="8">
    <source>
        <dbReference type="SAM" id="SignalP"/>
    </source>
</evidence>
<dbReference type="AlphaFoldDB" id="A0A1V6TK59"/>
<evidence type="ECO:0000256" key="4">
    <source>
        <dbReference type="ARBA" id="ARBA00023295"/>
    </source>
</evidence>
<dbReference type="CDD" id="cd08999">
    <property type="entry name" value="GH43_ABN-like"/>
    <property type="match status" value="1"/>
</dbReference>
<dbReference type="Proteomes" id="UP000191285">
    <property type="component" value="Unassembled WGS sequence"/>
</dbReference>
<reference evidence="10" key="1">
    <citation type="journal article" date="2017" name="Nat. Microbiol.">
        <title>Global analysis of biosynthetic gene clusters reveals vast potential of secondary metabolite production in Penicillium species.</title>
        <authorList>
            <person name="Nielsen J.C."/>
            <person name="Grijseels S."/>
            <person name="Prigent S."/>
            <person name="Ji B."/>
            <person name="Dainat J."/>
            <person name="Nielsen K.F."/>
            <person name="Frisvad J.C."/>
            <person name="Workman M."/>
            <person name="Nielsen J."/>
        </authorList>
    </citation>
    <scope>NUCLEOTIDE SEQUENCE [LARGE SCALE GENOMIC DNA]</scope>
    <source>
        <strain evidence="10">IBT 24891</strain>
    </source>
</reference>
<keyword evidence="3 7" id="KW-0378">Hydrolase</keyword>
<feature type="site" description="Important for catalytic activity, responsible for pKa modulation of the active site Glu and correct orientation of both the proton donor and substrate" evidence="6">
    <location>
        <position position="161"/>
    </location>
</feature>
<gene>
    <name evidence="9" type="ORF">PENSTE_c005G06314</name>
</gene>
<keyword evidence="10" id="KW-1185">Reference proteome</keyword>
<dbReference type="OrthoDB" id="3879658at2759"/>
<feature type="chain" id="PRO_5012054026" evidence="8">
    <location>
        <begin position="25"/>
        <end position="336"/>
    </location>
</feature>
<evidence type="ECO:0000256" key="1">
    <source>
        <dbReference type="ARBA" id="ARBA00009865"/>
    </source>
</evidence>
<dbReference type="PANTHER" id="PTHR42812:SF5">
    <property type="entry name" value="ENDO-ARABINASE"/>
    <property type="match status" value="1"/>
</dbReference>
<protein>
    <submittedName>
        <fullName evidence="9">Uncharacterized protein</fullName>
    </submittedName>
</protein>
<evidence type="ECO:0000256" key="3">
    <source>
        <dbReference type="ARBA" id="ARBA00022801"/>
    </source>
</evidence>
<dbReference type="InterPro" id="IPR023296">
    <property type="entry name" value="Glyco_hydro_beta-prop_sf"/>
</dbReference>
<organism evidence="9 10">
    <name type="scientific">Penicillium steckii</name>
    <dbReference type="NCBI Taxonomy" id="303698"/>
    <lineage>
        <taxon>Eukaryota</taxon>
        <taxon>Fungi</taxon>
        <taxon>Dikarya</taxon>
        <taxon>Ascomycota</taxon>
        <taxon>Pezizomycotina</taxon>
        <taxon>Eurotiomycetes</taxon>
        <taxon>Eurotiomycetidae</taxon>
        <taxon>Eurotiales</taxon>
        <taxon>Aspergillaceae</taxon>
        <taxon>Penicillium</taxon>
    </lineage>
</organism>
<proteinExistence type="inferred from homology"/>
<evidence type="ECO:0000256" key="2">
    <source>
        <dbReference type="ARBA" id="ARBA00022729"/>
    </source>
</evidence>
<comment type="similarity">
    <text evidence="1 7">Belongs to the glycosyl hydrolase 43 family.</text>
</comment>
<evidence type="ECO:0000256" key="7">
    <source>
        <dbReference type="RuleBase" id="RU361187"/>
    </source>
</evidence>
<evidence type="ECO:0000256" key="5">
    <source>
        <dbReference type="PIRSR" id="PIRSR606710-1"/>
    </source>
</evidence>
<dbReference type="GO" id="GO:0004553">
    <property type="term" value="F:hydrolase activity, hydrolyzing O-glycosyl compounds"/>
    <property type="evidence" value="ECO:0007669"/>
    <property type="project" value="InterPro"/>
</dbReference>
<sequence length="336" mass="36281">MFFKSVSPATFVALILPLLPGALGSPFLKRSGSKLALDNDFPDPSFINVPGGKWYAFGTEGNGKRVQVAESDDFTSWTLLHIEGLPNVAKWEEDAMHFAPDVIRRDDGKYIMYYCANSMQVGPNKNDHHCVGTATSDDPKGPYIPNDEPLVCDLEKGGAIDPAGFQDEDGTYYVTYKVNGNNIGHGGDCNNGVEPLVPTPLMLQKLAKDAVTPVGDPVQILDRNTDDGDGPLVEAPSLVASSGTYYLFYSTHCFNEDSYDARYATSSSITGPYTKNNEKLLKTGDNPSLIAPGGATVHADGDGGRMLFHGWCDSSMKQRCMYNAKVSLDGSKVSIV</sequence>
<dbReference type="InterPro" id="IPR006710">
    <property type="entry name" value="Glyco_hydro_43"/>
</dbReference>
<feature type="active site" description="Proton acceptor" evidence="5">
    <location>
        <position position="43"/>
    </location>
</feature>
<dbReference type="InterPro" id="IPR051795">
    <property type="entry name" value="Glycosyl_Hydrlase_43"/>
</dbReference>
<dbReference type="Gene3D" id="2.115.10.20">
    <property type="entry name" value="Glycosyl hydrolase domain, family 43"/>
    <property type="match status" value="1"/>
</dbReference>
<comment type="caution">
    <text evidence="9">The sequence shown here is derived from an EMBL/GenBank/DDBJ whole genome shotgun (WGS) entry which is preliminary data.</text>
</comment>
<name>A0A1V6TK59_9EURO</name>
<feature type="signal peptide" evidence="8">
    <location>
        <begin position="1"/>
        <end position="24"/>
    </location>
</feature>
<keyword evidence="2 8" id="KW-0732">Signal</keyword>
<dbReference type="PANTHER" id="PTHR42812">
    <property type="entry name" value="BETA-XYLOSIDASE"/>
    <property type="match status" value="1"/>
</dbReference>
<evidence type="ECO:0000313" key="10">
    <source>
        <dbReference type="Proteomes" id="UP000191285"/>
    </source>
</evidence>
<dbReference type="Pfam" id="PF04616">
    <property type="entry name" value="Glyco_hydro_43"/>
    <property type="match status" value="1"/>
</dbReference>
<dbReference type="EMBL" id="MLKD01000005">
    <property type="protein sequence ID" value="OQE26384.1"/>
    <property type="molecule type" value="Genomic_DNA"/>
</dbReference>
<feature type="active site" description="Proton donor" evidence="5">
    <location>
        <position position="234"/>
    </location>
</feature>
<accession>A0A1V6TK59</accession>
<evidence type="ECO:0000313" key="9">
    <source>
        <dbReference type="EMBL" id="OQE26384.1"/>
    </source>
</evidence>
<keyword evidence="4 7" id="KW-0326">Glycosidase</keyword>
<dbReference type="SUPFAM" id="SSF75005">
    <property type="entry name" value="Arabinanase/levansucrase/invertase"/>
    <property type="match status" value="1"/>
</dbReference>
<evidence type="ECO:0000256" key="6">
    <source>
        <dbReference type="PIRSR" id="PIRSR606710-2"/>
    </source>
</evidence>
<dbReference type="GO" id="GO:0005975">
    <property type="term" value="P:carbohydrate metabolic process"/>
    <property type="evidence" value="ECO:0007669"/>
    <property type="project" value="InterPro"/>
</dbReference>
<dbReference type="STRING" id="303698.A0A1V6TK59"/>